<dbReference type="EMBL" id="JACEFO010002349">
    <property type="protein sequence ID" value="KAF8664547.1"/>
    <property type="molecule type" value="Genomic_DNA"/>
</dbReference>
<gene>
    <name evidence="2" type="ORF">HU200_054729</name>
</gene>
<organism evidence="2 3">
    <name type="scientific">Digitaria exilis</name>
    <dbReference type="NCBI Taxonomy" id="1010633"/>
    <lineage>
        <taxon>Eukaryota</taxon>
        <taxon>Viridiplantae</taxon>
        <taxon>Streptophyta</taxon>
        <taxon>Embryophyta</taxon>
        <taxon>Tracheophyta</taxon>
        <taxon>Spermatophyta</taxon>
        <taxon>Magnoliopsida</taxon>
        <taxon>Liliopsida</taxon>
        <taxon>Poales</taxon>
        <taxon>Poaceae</taxon>
        <taxon>PACMAD clade</taxon>
        <taxon>Panicoideae</taxon>
        <taxon>Panicodae</taxon>
        <taxon>Paniceae</taxon>
        <taxon>Anthephorinae</taxon>
        <taxon>Digitaria</taxon>
    </lineage>
</organism>
<proteinExistence type="predicted"/>
<dbReference type="OrthoDB" id="5379943at2759"/>
<protein>
    <recommendedName>
        <fullName evidence="1">Copper amine oxidase N2-terminal domain-containing protein</fullName>
    </recommendedName>
</protein>
<evidence type="ECO:0000313" key="3">
    <source>
        <dbReference type="Proteomes" id="UP000636709"/>
    </source>
</evidence>
<dbReference type="Pfam" id="PF02727">
    <property type="entry name" value="Cu_amine_oxidN2"/>
    <property type="match status" value="1"/>
</dbReference>
<dbReference type="Gene3D" id="3.10.450.40">
    <property type="match status" value="1"/>
</dbReference>
<dbReference type="SUPFAM" id="SSF54416">
    <property type="entry name" value="Amine oxidase N-terminal region"/>
    <property type="match status" value="1"/>
</dbReference>
<comment type="caution">
    <text evidence="2">The sequence shown here is derived from an EMBL/GenBank/DDBJ whole genome shotgun (WGS) entry which is preliminary data.</text>
</comment>
<dbReference type="Proteomes" id="UP000636709">
    <property type="component" value="Unassembled WGS sequence"/>
</dbReference>
<evidence type="ECO:0000313" key="2">
    <source>
        <dbReference type="EMBL" id="KAF8664547.1"/>
    </source>
</evidence>
<dbReference type="InterPro" id="IPR016182">
    <property type="entry name" value="Cu_amine_oxidase_N-reg"/>
</dbReference>
<dbReference type="GO" id="GO:0009308">
    <property type="term" value="P:amine metabolic process"/>
    <property type="evidence" value="ECO:0007669"/>
    <property type="project" value="InterPro"/>
</dbReference>
<dbReference type="GO" id="GO:0008131">
    <property type="term" value="F:primary methylamine oxidase activity"/>
    <property type="evidence" value="ECO:0007669"/>
    <property type="project" value="InterPro"/>
</dbReference>
<dbReference type="InterPro" id="IPR015800">
    <property type="entry name" value="Cu_amine_oxidase_N2"/>
</dbReference>
<keyword evidence="3" id="KW-1185">Reference proteome</keyword>
<feature type="domain" description="Copper amine oxidase N2-terminal" evidence="1">
    <location>
        <begin position="51"/>
        <end position="98"/>
    </location>
</feature>
<evidence type="ECO:0000259" key="1">
    <source>
        <dbReference type="Pfam" id="PF02727"/>
    </source>
</evidence>
<dbReference type="GO" id="GO:0005507">
    <property type="term" value="F:copper ion binding"/>
    <property type="evidence" value="ECO:0007669"/>
    <property type="project" value="InterPro"/>
</dbReference>
<reference evidence="2" key="1">
    <citation type="submission" date="2020-07" db="EMBL/GenBank/DDBJ databases">
        <title>Genome sequence and genetic diversity analysis of an under-domesticated orphan crop, white fonio (Digitaria exilis).</title>
        <authorList>
            <person name="Bennetzen J.L."/>
            <person name="Chen S."/>
            <person name="Ma X."/>
            <person name="Wang X."/>
            <person name="Yssel A.E.J."/>
            <person name="Chaluvadi S.R."/>
            <person name="Johnson M."/>
            <person name="Gangashetty P."/>
            <person name="Hamidou F."/>
            <person name="Sanogo M.D."/>
            <person name="Zwaenepoel A."/>
            <person name="Wallace J."/>
            <person name="Van De Peer Y."/>
            <person name="Van Deynze A."/>
        </authorList>
    </citation>
    <scope>NUCLEOTIDE SEQUENCE</scope>
    <source>
        <tissue evidence="2">Leaves</tissue>
    </source>
</reference>
<name>A0A835AKB5_9POAL</name>
<sequence>MIGSSHLPQRPTPHGRCSVRRWADTYAYFPVSSSPFSPPRRRTAVASSRPHPLDPLSPAEITIVLAAVLDSPLVPARPITFHYVGLYEPDKADVLNYAYGGGTGLSSRQLGRRSCTANTSLNGLCTLLLPPF</sequence>
<dbReference type="AlphaFoldDB" id="A0A835AKB5"/>
<dbReference type="GO" id="GO:0048038">
    <property type="term" value="F:quinone binding"/>
    <property type="evidence" value="ECO:0007669"/>
    <property type="project" value="InterPro"/>
</dbReference>
<accession>A0A835AKB5</accession>